<feature type="region of interest" description="Disordered" evidence="2">
    <location>
        <begin position="665"/>
        <end position="690"/>
    </location>
</feature>
<dbReference type="Pfam" id="PF01739">
    <property type="entry name" value="CheR"/>
    <property type="match status" value="1"/>
</dbReference>
<keyword evidence="1" id="KW-0145">Chemotaxis</keyword>
<keyword evidence="1" id="KW-0378">Hydrolase</keyword>
<dbReference type="GO" id="GO:0005737">
    <property type="term" value="C:cytoplasm"/>
    <property type="evidence" value="ECO:0007669"/>
    <property type="project" value="InterPro"/>
</dbReference>
<feature type="active site" evidence="1">
    <location>
        <position position="60"/>
    </location>
</feature>
<dbReference type="InterPro" id="IPR029063">
    <property type="entry name" value="SAM-dependent_MTases_sf"/>
</dbReference>
<dbReference type="Pfam" id="PF01339">
    <property type="entry name" value="CheB_methylest"/>
    <property type="match status" value="1"/>
</dbReference>
<proteinExistence type="predicted"/>
<feature type="active site" evidence="1">
    <location>
        <position position="152"/>
    </location>
</feature>
<protein>
    <submittedName>
        <fullName evidence="5">Histidine kinase</fullName>
    </submittedName>
</protein>
<feature type="region of interest" description="Disordered" evidence="2">
    <location>
        <begin position="212"/>
        <end position="237"/>
    </location>
</feature>
<accession>A0A2W4VW70</accession>
<dbReference type="EMBL" id="QBMN01000229">
    <property type="protein sequence ID" value="PZO33959.1"/>
    <property type="molecule type" value="Genomic_DNA"/>
</dbReference>
<evidence type="ECO:0000313" key="6">
    <source>
        <dbReference type="Proteomes" id="UP000249081"/>
    </source>
</evidence>
<dbReference type="InterPro" id="IPR022641">
    <property type="entry name" value="CheR_N"/>
</dbReference>
<feature type="domain" description="CheR-type methyltransferase" evidence="4">
    <location>
        <begin position="253"/>
        <end position="514"/>
    </location>
</feature>
<dbReference type="PROSITE" id="PS50123">
    <property type="entry name" value="CHER"/>
    <property type="match status" value="1"/>
</dbReference>
<dbReference type="PANTHER" id="PTHR24422">
    <property type="entry name" value="CHEMOTAXIS PROTEIN METHYLTRANSFERASE"/>
    <property type="match status" value="1"/>
</dbReference>
<dbReference type="SUPFAM" id="SSF53335">
    <property type="entry name" value="S-adenosyl-L-methionine-dependent methyltransferases"/>
    <property type="match status" value="1"/>
</dbReference>
<dbReference type="InterPro" id="IPR050903">
    <property type="entry name" value="Bact_Chemotaxis_MeTrfase"/>
</dbReference>
<dbReference type="Gene3D" id="3.40.50.180">
    <property type="entry name" value="Methylesterase CheB, C-terminal domain"/>
    <property type="match status" value="1"/>
</dbReference>
<keyword evidence="5" id="KW-0808">Transferase</keyword>
<dbReference type="Pfam" id="PF03705">
    <property type="entry name" value="CheR_N"/>
    <property type="match status" value="1"/>
</dbReference>
<evidence type="ECO:0000259" key="3">
    <source>
        <dbReference type="PROSITE" id="PS50122"/>
    </source>
</evidence>
<comment type="caution">
    <text evidence="5">The sequence shown here is derived from an EMBL/GenBank/DDBJ whole genome shotgun (WGS) entry which is preliminary data.</text>
</comment>
<dbReference type="Gene3D" id="3.40.50.150">
    <property type="entry name" value="Vaccinia Virus protein VP39"/>
    <property type="match status" value="1"/>
</dbReference>
<evidence type="ECO:0000256" key="2">
    <source>
        <dbReference type="SAM" id="MobiDB-lite"/>
    </source>
</evidence>
<name>A0A2W4VW70_9CYAN</name>
<dbReference type="GO" id="GO:0016301">
    <property type="term" value="F:kinase activity"/>
    <property type="evidence" value="ECO:0007669"/>
    <property type="project" value="UniProtKB-KW"/>
</dbReference>
<dbReference type="SUPFAM" id="SSF47757">
    <property type="entry name" value="Chemotaxis receptor methyltransferase CheR, N-terminal domain"/>
    <property type="match status" value="1"/>
</dbReference>
<dbReference type="GO" id="GO:0008984">
    <property type="term" value="F:protein-glutamate methylesterase activity"/>
    <property type="evidence" value="ECO:0007669"/>
    <property type="project" value="InterPro"/>
</dbReference>
<evidence type="ECO:0000259" key="4">
    <source>
        <dbReference type="PROSITE" id="PS50123"/>
    </source>
</evidence>
<keyword evidence="5" id="KW-0418">Kinase</keyword>
<dbReference type="GO" id="GO:0000156">
    <property type="term" value="F:phosphorelay response regulator activity"/>
    <property type="evidence" value="ECO:0007669"/>
    <property type="project" value="InterPro"/>
</dbReference>
<dbReference type="CDD" id="cd16434">
    <property type="entry name" value="CheB-CheR_fusion"/>
    <property type="match status" value="1"/>
</dbReference>
<feature type="non-terminal residue" evidence="5">
    <location>
        <position position="690"/>
    </location>
</feature>
<dbReference type="PRINTS" id="PR00996">
    <property type="entry name" value="CHERMTFRASE"/>
</dbReference>
<feature type="active site" evidence="1">
    <location>
        <position position="33"/>
    </location>
</feature>
<dbReference type="Proteomes" id="UP000249081">
    <property type="component" value="Unassembled WGS sequence"/>
</dbReference>
<dbReference type="PANTHER" id="PTHR24422:SF27">
    <property type="entry name" value="PROTEIN-GLUTAMATE O-METHYLTRANSFERASE"/>
    <property type="match status" value="1"/>
</dbReference>
<feature type="compositionally biased region" description="Low complexity" evidence="2">
    <location>
        <begin position="219"/>
        <end position="237"/>
    </location>
</feature>
<dbReference type="SUPFAM" id="SSF52738">
    <property type="entry name" value="Methylesterase CheB, C-terminal domain"/>
    <property type="match status" value="1"/>
</dbReference>
<dbReference type="GO" id="GO:0008757">
    <property type="term" value="F:S-adenosylmethionine-dependent methyltransferase activity"/>
    <property type="evidence" value="ECO:0007669"/>
    <property type="project" value="InterPro"/>
</dbReference>
<feature type="domain" description="CheB-type methylesterase" evidence="3">
    <location>
        <begin position="21"/>
        <end position="204"/>
    </location>
</feature>
<reference evidence="5 6" key="2">
    <citation type="submission" date="2018-06" db="EMBL/GenBank/DDBJ databases">
        <title>Metagenomic assembly of (sub)arctic Cyanobacteria and their associated microbiome from non-axenic cultures.</title>
        <authorList>
            <person name="Baurain D."/>
        </authorList>
    </citation>
    <scope>NUCLEOTIDE SEQUENCE [LARGE SCALE GENOMIC DNA]</scope>
    <source>
        <strain evidence="5">ULC041bin1</strain>
    </source>
</reference>
<evidence type="ECO:0000313" key="5">
    <source>
        <dbReference type="EMBL" id="PZO33959.1"/>
    </source>
</evidence>
<dbReference type="InterPro" id="IPR022642">
    <property type="entry name" value="CheR_C"/>
</dbReference>
<sequence>MPPMPPEDVVESTPLDAANAPETGFTVVGIGASAGGLEAFTQLLGNLPADTGMAVVLVQHLDPNHDSMLSDILGRATPMSVETATDGVAVAPNQVYVIPPNTILTLEGGQLRLRPRDASQRLHKPIDTFFESLARDRGHNTIGVVLSGGDSDGSLGLEAIKAAGGITLAQSEASAQVSSMPHMAIATGQVDFVQPPAKIAATLTRLSRHPYVSRPVAEPPDTAASETAASDTAAPETAAVVGETETLAAIFALLKASSRVDFSQYKLTTIKRRILRRMALHHIEQIDRYRQYLQETPAEVQALYQEILINVTSFFRDAGAFDRLKKEVFPALLRDSQKLTPEGQRDLPLRIWVAGCSTGEEAYSIAICLLEFLAHQPQRPSIQIFATDVSEQSIKIARQGIYLPAKVADVSADRLQRFFVPVEGGYQINKLVRELCLFARQNLIGDPPFSRLDLISCRNVLIYFGSALQKKVLPMFHYGLKPGGFLMLGSSETVGEFTDLFAMLDLQHKIYAKQSSARRLNLDLGESSPDRQATATPFTYQEPRPTPDLYSAADQVVLSHYGPVGVVVNGQLDILQFRGQTSAYLEPAPGRASLNLLTMAKDSLRLDLRTALYQAKQLSQPVHKTGSLREGDRLCPVAIDVLPFQPAAEGETCFLVLFATGSGDRDGDAQGEAGGATPTLTPDTPAPEHQ</sequence>
<reference evidence="6" key="1">
    <citation type="submission" date="2018-04" db="EMBL/GenBank/DDBJ databases">
        <authorList>
            <person name="Cornet L."/>
        </authorList>
    </citation>
    <scope>NUCLEOTIDE SEQUENCE [LARGE SCALE GENOMIC DNA]</scope>
</reference>
<dbReference type="SMART" id="SM00138">
    <property type="entry name" value="MeTrc"/>
    <property type="match status" value="1"/>
</dbReference>
<dbReference type="InterPro" id="IPR000780">
    <property type="entry name" value="CheR_MeTrfase"/>
</dbReference>
<dbReference type="AlphaFoldDB" id="A0A2W4VW70"/>
<gene>
    <name evidence="5" type="ORF">DCF17_21255</name>
</gene>
<dbReference type="GO" id="GO:0006935">
    <property type="term" value="P:chemotaxis"/>
    <property type="evidence" value="ECO:0007669"/>
    <property type="project" value="UniProtKB-UniRule"/>
</dbReference>
<dbReference type="InterPro" id="IPR000673">
    <property type="entry name" value="Sig_transdc_resp-reg_Me-estase"/>
</dbReference>
<dbReference type="PROSITE" id="PS50122">
    <property type="entry name" value="CHEB"/>
    <property type="match status" value="1"/>
</dbReference>
<dbReference type="InterPro" id="IPR035909">
    <property type="entry name" value="CheB_C"/>
</dbReference>
<organism evidence="5 6">
    <name type="scientific">Shackletoniella antarctica</name>
    <dbReference type="NCBI Taxonomy" id="268115"/>
    <lineage>
        <taxon>Bacteria</taxon>
        <taxon>Bacillati</taxon>
        <taxon>Cyanobacteriota</taxon>
        <taxon>Cyanophyceae</taxon>
        <taxon>Oculatellales</taxon>
        <taxon>Oculatellaceae</taxon>
        <taxon>Shackletoniella</taxon>
    </lineage>
</organism>
<evidence type="ECO:0000256" key="1">
    <source>
        <dbReference type="PROSITE-ProRule" id="PRU00050"/>
    </source>
</evidence>